<dbReference type="RefSeq" id="WP_249864478.1">
    <property type="nucleotide sequence ID" value="NZ_CP027059.1"/>
</dbReference>
<reference evidence="2" key="2">
    <citation type="journal article" date="2021" name="J Anim Sci Technol">
        <title>Complete genome sequence of Paenibacillus konkukensis sp. nov. SK3146 as a potential probiotic strain.</title>
        <authorList>
            <person name="Jung H.I."/>
            <person name="Park S."/>
            <person name="Niu K.M."/>
            <person name="Lee S.W."/>
            <person name="Kothari D."/>
            <person name="Yi K.J."/>
            <person name="Kim S.K."/>
        </authorList>
    </citation>
    <scope>NUCLEOTIDE SEQUENCE</scope>
    <source>
        <strain evidence="2">SK3146</strain>
    </source>
</reference>
<sequence length="101" mass="12072">MEPNTIRHQVLFCLQEHATDQDKEKFLQESESVLSAIPYVNKFEVLRQVSRKNDYDYAFSMEFADQTAYDAYNVHPEHVRYVEQVWNVQVLRFLEIDLISL</sequence>
<dbReference type="InterPro" id="IPR013097">
    <property type="entry name" value="Dabb"/>
</dbReference>
<dbReference type="EMBL" id="CP027059">
    <property type="protein sequence ID" value="UQZ82330.1"/>
    <property type="molecule type" value="Genomic_DNA"/>
</dbReference>
<reference evidence="2" key="1">
    <citation type="submission" date="2018-02" db="EMBL/GenBank/DDBJ databases">
        <authorList>
            <person name="Kim S.-K."/>
            <person name="Jung H.-I."/>
            <person name="Lee S.-W."/>
        </authorList>
    </citation>
    <scope>NUCLEOTIDE SEQUENCE</scope>
    <source>
        <strain evidence="2">SK3146</strain>
    </source>
</reference>
<keyword evidence="3" id="KW-1185">Reference proteome</keyword>
<protein>
    <submittedName>
        <fullName evidence="2">Stress responsive A/B Barrel Domain protein</fullName>
    </submittedName>
</protein>
<dbReference type="Proteomes" id="UP001057134">
    <property type="component" value="Chromosome"/>
</dbReference>
<organism evidence="2 3">
    <name type="scientific">Paenibacillus konkukensis</name>
    <dbReference type="NCBI Taxonomy" id="2020716"/>
    <lineage>
        <taxon>Bacteria</taxon>
        <taxon>Bacillati</taxon>
        <taxon>Bacillota</taxon>
        <taxon>Bacilli</taxon>
        <taxon>Bacillales</taxon>
        <taxon>Paenibacillaceae</taxon>
        <taxon>Paenibacillus</taxon>
    </lineage>
</organism>
<gene>
    <name evidence="2" type="ORF">SK3146_01487</name>
</gene>
<dbReference type="SMART" id="SM00886">
    <property type="entry name" value="Dabb"/>
    <property type="match status" value="1"/>
</dbReference>
<dbReference type="InterPro" id="IPR011008">
    <property type="entry name" value="Dimeric_a/b-barrel"/>
</dbReference>
<evidence type="ECO:0000313" key="3">
    <source>
        <dbReference type="Proteomes" id="UP001057134"/>
    </source>
</evidence>
<accession>A0ABY4RKH9</accession>
<dbReference type="PROSITE" id="PS51502">
    <property type="entry name" value="S_R_A_B_BARREL"/>
    <property type="match status" value="1"/>
</dbReference>
<proteinExistence type="predicted"/>
<evidence type="ECO:0000313" key="2">
    <source>
        <dbReference type="EMBL" id="UQZ82330.1"/>
    </source>
</evidence>
<evidence type="ECO:0000259" key="1">
    <source>
        <dbReference type="PROSITE" id="PS51502"/>
    </source>
</evidence>
<dbReference type="Pfam" id="PF07876">
    <property type="entry name" value="Dabb"/>
    <property type="match status" value="1"/>
</dbReference>
<dbReference type="SUPFAM" id="SSF54909">
    <property type="entry name" value="Dimeric alpha+beta barrel"/>
    <property type="match status" value="1"/>
</dbReference>
<name>A0ABY4RKH9_9BACL</name>
<feature type="domain" description="Stress-response A/B barrel" evidence="1">
    <location>
        <begin position="6"/>
        <end position="98"/>
    </location>
</feature>
<dbReference type="Gene3D" id="3.30.70.100">
    <property type="match status" value="1"/>
</dbReference>